<comment type="caution">
    <text evidence="2">The sequence shown here is derived from an EMBL/GenBank/DDBJ whole genome shotgun (WGS) entry which is preliminary data.</text>
</comment>
<dbReference type="EMBL" id="NOXS01000001">
    <property type="protein sequence ID" value="OYQ22928.1"/>
    <property type="molecule type" value="Genomic_DNA"/>
</dbReference>
<evidence type="ECO:0000259" key="1">
    <source>
        <dbReference type="Pfam" id="PF12705"/>
    </source>
</evidence>
<evidence type="ECO:0000313" key="3">
    <source>
        <dbReference type="Proteomes" id="UP000216361"/>
    </source>
</evidence>
<organism evidence="2 3">
    <name type="scientific">Elstera cyanobacteriorum</name>
    <dbReference type="NCBI Taxonomy" id="2022747"/>
    <lineage>
        <taxon>Bacteria</taxon>
        <taxon>Pseudomonadati</taxon>
        <taxon>Pseudomonadota</taxon>
        <taxon>Alphaproteobacteria</taxon>
        <taxon>Rhodospirillales</taxon>
        <taxon>Rhodospirillaceae</taxon>
        <taxon>Elstera</taxon>
    </lineage>
</organism>
<dbReference type="AlphaFoldDB" id="A0A255Y139"/>
<reference evidence="2 3" key="1">
    <citation type="submission" date="2017-07" db="EMBL/GenBank/DDBJ databases">
        <title>Elstera cyanobacteriorum sp. nov., a novel bacterium isolated from cyanobacterial aggregates in a eutrophic lake.</title>
        <authorList>
            <person name="Cai H."/>
        </authorList>
    </citation>
    <scope>NUCLEOTIDE SEQUENCE [LARGE SCALE GENOMIC DNA]</scope>
    <source>
        <strain evidence="2 3">TH019</strain>
    </source>
</reference>
<feature type="domain" description="PD-(D/E)XK endonuclease-like" evidence="1">
    <location>
        <begin position="51"/>
        <end position="256"/>
    </location>
</feature>
<feature type="non-terminal residue" evidence="2">
    <location>
        <position position="721"/>
    </location>
</feature>
<protein>
    <recommendedName>
        <fullName evidence="1">PD-(D/E)XK endonuclease-like domain-containing protein</fullName>
    </recommendedName>
</protein>
<accession>A0A255Y139</accession>
<dbReference type="InterPro" id="IPR038726">
    <property type="entry name" value="PDDEXK_AddAB-type"/>
</dbReference>
<dbReference type="Proteomes" id="UP000216361">
    <property type="component" value="Unassembled WGS sequence"/>
</dbReference>
<sequence>MTFSDIFCWNCESQWYVKKPGDVRVSKATPIFYVTSLSHYTSLGACDSYLLHSALGQSSHSDDQRDDTGWASELGTETERMFQDLFSNNPVSLEEAAENAMPGFPGIAKQVELAGELDDLQGGRVFLKGAADFVVIERRADASLRYTVVEIKTAVNQREEFLLQVALYVHLLRNKLGDQAKVFAKVIRRNPATDKLDPDAFQQVPDIDDNILQIALQDARLIIKRFFEVYAENEDKKLPVIQFYPSCGFCNHARQCLDEAIRRNDWAVLGLTIGEQQALREVKVAAECDLEKSKHSEAVHLGLRRSLSEIQDLRSARSAVLRNGGLHQVRSYGYRRLPKIGKTRLLEIFIIAQNHPRSAYLKLAGFSWAAFNPGGEQESSGAPYLSILSRENEKHGLEAFISRLLATIDSFVADGEGRVYFYVWRHEEISALVDRCAHHSSGADELMSFASTLTERDQKGERRFTGMMEEIELHCTRGSIGNSLLTLGLLKWPNAPDADPAEEWLKLGDHLGDFISDAVGSINDTGSLRKAINELPWLPQSVPERVVRAMAEGTLEPALVANAWLGSLGFLKKAYQNIRDDIQDRDIEILKANIWRLPVSRSKNLAVNAALEYIKGANEQARRSWIARHSVSPARLVARGKGIIVHSLKWMPEPQKSRRMEVSLDPDFLPRSANGIPEAAFSALNLASKVRAVLFDEDDKDLPFDSWTPRKTPRVGVGDVI</sequence>
<name>A0A255Y139_9PROT</name>
<dbReference type="Gene3D" id="3.90.320.10">
    <property type="match status" value="1"/>
</dbReference>
<dbReference type="InterPro" id="IPR011604">
    <property type="entry name" value="PDDEXK-like_dom_sf"/>
</dbReference>
<evidence type="ECO:0000313" key="2">
    <source>
        <dbReference type="EMBL" id="OYQ22928.1"/>
    </source>
</evidence>
<proteinExistence type="predicted"/>
<gene>
    <name evidence="2" type="ORF">CHR90_00005</name>
</gene>
<dbReference type="Pfam" id="PF12705">
    <property type="entry name" value="PDDEXK_1"/>
    <property type="match status" value="1"/>
</dbReference>
<keyword evidence="3" id="KW-1185">Reference proteome</keyword>